<dbReference type="Proteomes" id="UP000282529">
    <property type="component" value="Unassembled WGS sequence"/>
</dbReference>
<dbReference type="RefSeq" id="WP_124694892.1">
    <property type="nucleotide sequence ID" value="NZ_JBHUFE010000030.1"/>
</dbReference>
<dbReference type="AlphaFoldDB" id="A0A3N9P936"/>
<proteinExistence type="predicted"/>
<evidence type="ECO:0000313" key="2">
    <source>
        <dbReference type="Proteomes" id="UP000282529"/>
    </source>
</evidence>
<sequence>MSKLSGNERWKTKMILTEHAEEYERQDHNERNRGNMLTNEERTMVRDLILLPYIDTMVSKSMKEIEQSGNILTPMYLMFGQFVQNRISKDTFQLQRELKRTISGL</sequence>
<evidence type="ECO:0000313" key="1">
    <source>
        <dbReference type="EMBL" id="RQW12155.1"/>
    </source>
</evidence>
<dbReference type="InterPro" id="IPR058600">
    <property type="entry name" value="YhjD-like"/>
</dbReference>
<dbReference type="OrthoDB" id="2644100at2"/>
<dbReference type="Pfam" id="PF26325">
    <property type="entry name" value="YhjD"/>
    <property type="match status" value="1"/>
</dbReference>
<organism evidence="1 2">
    <name type="scientific">Paenibacillus rhizophilus</name>
    <dbReference type="NCBI Taxonomy" id="1850366"/>
    <lineage>
        <taxon>Bacteria</taxon>
        <taxon>Bacillati</taxon>
        <taxon>Bacillota</taxon>
        <taxon>Bacilli</taxon>
        <taxon>Bacillales</taxon>
        <taxon>Paenibacillaceae</taxon>
        <taxon>Paenibacillus</taxon>
    </lineage>
</organism>
<accession>A0A3N9P936</accession>
<comment type="caution">
    <text evidence="1">The sequence shown here is derived from an EMBL/GenBank/DDBJ whole genome shotgun (WGS) entry which is preliminary data.</text>
</comment>
<gene>
    <name evidence="1" type="ORF">EH198_07285</name>
</gene>
<reference evidence="1 2" key="1">
    <citation type="submission" date="2018-11" db="EMBL/GenBank/DDBJ databases">
        <title>Genome sequence of strain 7197.</title>
        <authorList>
            <person name="Gao J."/>
            <person name="Sun J."/>
        </authorList>
    </citation>
    <scope>NUCLEOTIDE SEQUENCE [LARGE SCALE GENOMIC DNA]</scope>
    <source>
        <strain evidence="1 2">7197</strain>
    </source>
</reference>
<keyword evidence="2" id="KW-1185">Reference proteome</keyword>
<name>A0A3N9P936_9BACL</name>
<dbReference type="EMBL" id="RQPI01000003">
    <property type="protein sequence ID" value="RQW12155.1"/>
    <property type="molecule type" value="Genomic_DNA"/>
</dbReference>
<protein>
    <submittedName>
        <fullName evidence="1">Uncharacterized protein</fullName>
    </submittedName>
</protein>